<feature type="region of interest" description="Disordered" evidence="1">
    <location>
        <begin position="43"/>
        <end position="64"/>
    </location>
</feature>
<accession>A0A6H5G796</accession>
<feature type="non-terminal residue" evidence="3">
    <location>
        <position position="146"/>
    </location>
</feature>
<reference evidence="3 4" key="1">
    <citation type="submission" date="2020-02" db="EMBL/GenBank/DDBJ databases">
        <authorList>
            <person name="Ferguson B K."/>
        </authorList>
    </citation>
    <scope>NUCLEOTIDE SEQUENCE [LARGE SCALE GENOMIC DNA]</scope>
</reference>
<dbReference type="EMBL" id="CADCXU010007010">
    <property type="protein sequence ID" value="CAA9998390.1"/>
    <property type="molecule type" value="Genomic_DNA"/>
</dbReference>
<keyword evidence="4" id="KW-1185">Reference proteome</keyword>
<proteinExistence type="predicted"/>
<evidence type="ECO:0000313" key="3">
    <source>
        <dbReference type="EMBL" id="CAA9998392.1"/>
    </source>
</evidence>
<evidence type="ECO:0000256" key="1">
    <source>
        <dbReference type="SAM" id="MobiDB-lite"/>
    </source>
</evidence>
<dbReference type="EMBL" id="CADCXU010007011">
    <property type="protein sequence ID" value="CAA9998392.1"/>
    <property type="molecule type" value="Genomic_DNA"/>
</dbReference>
<evidence type="ECO:0000313" key="4">
    <source>
        <dbReference type="Proteomes" id="UP000479000"/>
    </source>
</evidence>
<gene>
    <name evidence="2" type="ORF">NTEN_LOCUS4673</name>
    <name evidence="3" type="ORF">NTEN_LOCUS4675</name>
</gene>
<name>A0A6H5G796_9HEMI</name>
<sequence length="146" mass="16691">MAGGRFCQGDLQNFQQREARYEIRISEVLCVIQIPIKQGVRSCQDKHFSSRNLKKGDPGPEKRQALPDVDVVRNAADRVAGPRLHQFLRQPDPVRLPVGEFSKSISKSHLLRAAGRPERGQRTPKRRGKVRIDENDARHQRHNLSQ</sequence>
<dbReference type="AlphaFoldDB" id="A0A6H5G796"/>
<feature type="region of interest" description="Disordered" evidence="1">
    <location>
        <begin position="106"/>
        <end position="146"/>
    </location>
</feature>
<protein>
    <submittedName>
        <fullName evidence="3">Uncharacterized protein</fullName>
    </submittedName>
</protein>
<evidence type="ECO:0000313" key="2">
    <source>
        <dbReference type="EMBL" id="CAA9998390.1"/>
    </source>
</evidence>
<dbReference type="Proteomes" id="UP000479000">
    <property type="component" value="Unassembled WGS sequence"/>
</dbReference>
<organism evidence="3 4">
    <name type="scientific">Nesidiocoris tenuis</name>
    <dbReference type="NCBI Taxonomy" id="355587"/>
    <lineage>
        <taxon>Eukaryota</taxon>
        <taxon>Metazoa</taxon>
        <taxon>Ecdysozoa</taxon>
        <taxon>Arthropoda</taxon>
        <taxon>Hexapoda</taxon>
        <taxon>Insecta</taxon>
        <taxon>Pterygota</taxon>
        <taxon>Neoptera</taxon>
        <taxon>Paraneoptera</taxon>
        <taxon>Hemiptera</taxon>
        <taxon>Heteroptera</taxon>
        <taxon>Panheteroptera</taxon>
        <taxon>Cimicomorpha</taxon>
        <taxon>Miridae</taxon>
        <taxon>Dicyphina</taxon>
        <taxon>Nesidiocoris</taxon>
    </lineage>
</organism>